<dbReference type="PANTHER" id="PTHR34062">
    <property type="entry name" value="OXIDOREDUCTASE 21 KDA SUBUNIT, PUTATIVE (AFU_ORTHOLOGUE AFUA_4G04750)-RELATED"/>
    <property type="match status" value="1"/>
</dbReference>
<keyword evidence="1" id="KW-0812">Transmembrane</keyword>
<evidence type="ECO:0000313" key="3">
    <source>
        <dbReference type="EMBL" id="ETW09561.1"/>
    </source>
</evidence>
<sequence length="88" mass="9537">MSSPPLDPRLPKYPVKMKYPSFNDTTSNFNFSDYVTVAAFSVVSFGAGYALGRPVRVPSMVATGILGTVGGYLYSFQNSAARLQGFKE</sequence>
<keyword evidence="1" id="KW-1133">Transmembrane helix</keyword>
<reference evidence="3" key="1">
    <citation type="submission" date="2013-12" db="EMBL/GenBank/DDBJ databases">
        <title>The Genome Sequence of Aphanomyces invadans NJM9701.</title>
        <authorList>
            <consortium name="The Broad Institute Genomics Platform"/>
            <person name="Russ C."/>
            <person name="Tyler B."/>
            <person name="van West P."/>
            <person name="Dieguez-Uribeondo J."/>
            <person name="Young S.K."/>
            <person name="Zeng Q."/>
            <person name="Gargeya S."/>
            <person name="Fitzgerald M."/>
            <person name="Abouelleil A."/>
            <person name="Alvarado L."/>
            <person name="Chapman S.B."/>
            <person name="Gainer-Dewar J."/>
            <person name="Goldberg J."/>
            <person name="Griggs A."/>
            <person name="Gujja S."/>
            <person name="Hansen M."/>
            <person name="Howarth C."/>
            <person name="Imamovic A."/>
            <person name="Ireland A."/>
            <person name="Larimer J."/>
            <person name="McCowan C."/>
            <person name="Murphy C."/>
            <person name="Pearson M."/>
            <person name="Poon T.W."/>
            <person name="Priest M."/>
            <person name="Roberts A."/>
            <person name="Saif S."/>
            <person name="Shea T."/>
            <person name="Sykes S."/>
            <person name="Wortman J."/>
            <person name="Nusbaum C."/>
            <person name="Birren B."/>
        </authorList>
    </citation>
    <scope>NUCLEOTIDE SEQUENCE [LARGE SCALE GENOMIC DNA]</scope>
    <source>
        <strain evidence="3">NJM9701</strain>
    </source>
</reference>
<dbReference type="GeneID" id="20077162"/>
<evidence type="ECO:0000256" key="1">
    <source>
        <dbReference type="SAM" id="Phobius"/>
    </source>
</evidence>
<dbReference type="PANTHER" id="PTHR34062:SF1">
    <property type="entry name" value="NADH-UBIQUINONE OXIDOREDUCTASE 21KDA SUBUNIT N-TERMINAL DOMAIN-CONTAINING PROTEIN"/>
    <property type="match status" value="1"/>
</dbReference>
<accession>A0A024USR3</accession>
<keyword evidence="1" id="KW-0472">Membrane</keyword>
<dbReference type="RefSeq" id="XP_008860972.1">
    <property type="nucleotide sequence ID" value="XM_008862750.1"/>
</dbReference>
<name>A0A024USR3_9STRA</name>
<dbReference type="AlphaFoldDB" id="A0A024USR3"/>
<feature type="transmembrane region" description="Helical" evidence="1">
    <location>
        <begin position="34"/>
        <end position="52"/>
    </location>
</feature>
<gene>
    <name evidence="3" type="ORF">H310_00112</name>
</gene>
<dbReference type="InterPro" id="IPR019721">
    <property type="entry name" value="NADH-UbQ_OxRdtase_su21_N"/>
</dbReference>
<protein>
    <recommendedName>
        <fullName evidence="2">NADH-ubiquinone oxidoreductase 21kDa subunit N-terminal domain-containing protein</fullName>
    </recommendedName>
</protein>
<dbReference type="Pfam" id="PF10785">
    <property type="entry name" value="NADH-u_ox-rdase"/>
    <property type="match status" value="1"/>
</dbReference>
<dbReference type="EMBL" id="KI913952">
    <property type="protein sequence ID" value="ETW09561.1"/>
    <property type="molecule type" value="Genomic_DNA"/>
</dbReference>
<dbReference type="InterPro" id="IPR053229">
    <property type="entry name" value="NADH-Q_oxidrdct_subunit"/>
</dbReference>
<feature type="domain" description="NADH-ubiquinone oxidoreductase 21kDa subunit N-terminal" evidence="2">
    <location>
        <begin position="11"/>
        <end position="88"/>
    </location>
</feature>
<dbReference type="STRING" id="157072.A0A024USR3"/>
<organism evidence="3">
    <name type="scientific">Aphanomyces invadans</name>
    <dbReference type="NCBI Taxonomy" id="157072"/>
    <lineage>
        <taxon>Eukaryota</taxon>
        <taxon>Sar</taxon>
        <taxon>Stramenopiles</taxon>
        <taxon>Oomycota</taxon>
        <taxon>Saprolegniomycetes</taxon>
        <taxon>Saprolegniales</taxon>
        <taxon>Verrucalvaceae</taxon>
        <taxon>Aphanomyces</taxon>
    </lineage>
</organism>
<dbReference type="OrthoDB" id="196140at2759"/>
<dbReference type="VEuPathDB" id="FungiDB:H310_00112"/>
<evidence type="ECO:0000259" key="2">
    <source>
        <dbReference type="Pfam" id="PF10785"/>
    </source>
</evidence>
<proteinExistence type="predicted"/>